<feature type="compositionally biased region" description="Basic residues" evidence="1">
    <location>
        <begin position="196"/>
        <end position="205"/>
    </location>
</feature>
<comment type="caution">
    <text evidence="2">The sequence shown here is derived from an EMBL/GenBank/DDBJ whole genome shotgun (WGS) entry which is preliminary data.</text>
</comment>
<dbReference type="EMBL" id="JOKZ01000011">
    <property type="protein sequence ID" value="KKP07153.1"/>
    <property type="molecule type" value="Genomic_DNA"/>
</dbReference>
<feature type="region of interest" description="Disordered" evidence="1">
    <location>
        <begin position="196"/>
        <end position="228"/>
    </location>
</feature>
<protein>
    <submittedName>
        <fullName evidence="2">Uncharacterized protein</fullName>
    </submittedName>
</protein>
<dbReference type="OMA" id="VAACMDI"/>
<reference evidence="3" key="1">
    <citation type="journal article" date="2015" name="Genome Announc.">
        <title>Draft whole-genome sequence of the biocontrol agent Trichoderma harzianum T6776.</title>
        <authorList>
            <person name="Baroncelli R."/>
            <person name="Piaggeschi G."/>
            <person name="Fiorini L."/>
            <person name="Bertolini E."/>
            <person name="Zapparata A."/>
            <person name="Pe M.E."/>
            <person name="Sarrocco S."/>
            <person name="Vannacci G."/>
        </authorList>
    </citation>
    <scope>NUCLEOTIDE SEQUENCE [LARGE SCALE GENOMIC DNA]</scope>
    <source>
        <strain evidence="3">T6776</strain>
    </source>
</reference>
<dbReference type="Proteomes" id="UP000034112">
    <property type="component" value="Unassembled WGS sequence"/>
</dbReference>
<evidence type="ECO:0000313" key="3">
    <source>
        <dbReference type="Proteomes" id="UP000034112"/>
    </source>
</evidence>
<evidence type="ECO:0000256" key="1">
    <source>
        <dbReference type="SAM" id="MobiDB-lite"/>
    </source>
</evidence>
<accession>A0A0F9Y539</accession>
<dbReference type="AlphaFoldDB" id="A0A0F9Y539"/>
<sequence>MPKLEDGGHPSWPAAEGDAYGAAVGQCDIDITDITLCQVCRMSVCWNDMKMCVGCAAGVQRPLPIKFLKQLREELAKSDSTVVLRWLDGRGQIVHHGKVERPPSCGDKSHMADMCEMLSLYVLKNGWADWALDLAIKELRGKPVEKGLASGYKRGRPIEDDRGPIAHWCSCGNQKLETSGQSQSLSIEVAIGALTKRPKSAKQHKPSTLTRQAGIKKQSKPVKKQPIVSTRQLRSSTKLLEASAAQAQAQAQATAIADAPSKEKAVRSRAPTGAEIELAYERTLWTGATPQIFADAMWLAGPGLRHIEKESGQASKEVPKGARGSVETMMLHYFFMNNHINTLVEGLELAALGAYLTALDHGNVRDSDFTPFAADIARHGSLGRWAVAITELVIRWPTILDWHAGCVSSLGLVRGLALRAWVFAAHWDILMHYELASGPNWEEKLPSWLYVAAALGHDAGDLCGDTRMGCADNAYFAVGATSGYEGVAACMDIVCDALEAAVLRDTRGAIDVGAVAGAACATFERTGGDLCACSNEASFSSCEAHAVLASICGDRRITADDAAALISIRDSIRSRCQELPRLRGRDMAHLNHEDREKVYGQCFAAMATGGSGAKQAHARLQVAYSSAAQSLCGQLRRTAASLRQLIGADALNLSNDCHSFIFISEILPEASNRHPNSTTTGGILGSEKCIPEVC</sequence>
<proteinExistence type="predicted"/>
<name>A0A0F9Y539_TRIHA</name>
<organism evidence="2 3">
    <name type="scientific">Trichoderma harzianum</name>
    <name type="common">Hypocrea lixii</name>
    <dbReference type="NCBI Taxonomy" id="5544"/>
    <lineage>
        <taxon>Eukaryota</taxon>
        <taxon>Fungi</taxon>
        <taxon>Dikarya</taxon>
        <taxon>Ascomycota</taxon>
        <taxon>Pezizomycotina</taxon>
        <taxon>Sordariomycetes</taxon>
        <taxon>Hypocreomycetidae</taxon>
        <taxon>Hypocreales</taxon>
        <taxon>Hypocreaceae</taxon>
        <taxon>Trichoderma</taxon>
    </lineage>
</organism>
<gene>
    <name evidence="2" type="ORF">THAR02_00689</name>
</gene>
<evidence type="ECO:0000313" key="2">
    <source>
        <dbReference type="EMBL" id="KKP07153.1"/>
    </source>
</evidence>
<dbReference type="OrthoDB" id="4890287at2759"/>